<keyword evidence="2" id="KW-1185">Reference proteome</keyword>
<sequence length="439" mass="49733">MNTKYLKNQGEPEAVELAQILKNRQWDHYIAIPCCGEHELLPGTLDSLDAMEKSGHLLVFLLINEGPDTDQTLKQSNQQTLAYLQNRYTLEPLKTSPRAYLGEGPSYSLLVLDRTGDHCFPPKKGVGLARKIGADIGLALFQQSVLKSPWIHNTDSDARLPVDYLSQLQNQIPEKASTVLHRYRHVPSSSQEQTTHWQAAMHYESWLRYYVLGLRSAGSPWAFPTIGSTISIHAPSYAAVHGFPKRQAGEDFYLLNKLAKVGEVYQARGQPVILQDRRSHRVPFGTGQGTQKIETMLQDGQPYMVYHPASFIALRCYLNAVKAAIFEGQSFKDGLQWSGDLSLESDSELLNITETESAIKAAKTRARTLDGAWKQFHHWFDAFRTLKFIHLWRDKRFGELSLKDALSASDFWSEPVADLPALLERLRHHEETVIIQHMN</sequence>
<dbReference type="OrthoDB" id="6199505at2"/>
<gene>
    <name evidence="1" type="ORF">SAMN06296036_11022</name>
</gene>
<evidence type="ECO:0000313" key="1">
    <source>
        <dbReference type="EMBL" id="SMF32296.1"/>
    </source>
</evidence>
<reference evidence="2" key="1">
    <citation type="submission" date="2017-04" db="EMBL/GenBank/DDBJ databases">
        <authorList>
            <person name="Varghese N."/>
            <person name="Submissions S."/>
        </authorList>
    </citation>
    <scope>NUCLEOTIDE SEQUENCE [LARGE SCALE GENOMIC DNA]</scope>
    <source>
        <strain evidence="2">RKEM611</strain>
    </source>
</reference>
<proteinExistence type="predicted"/>
<dbReference type="RefSeq" id="WP_132320683.1">
    <property type="nucleotide sequence ID" value="NZ_FWZT01000010.1"/>
</dbReference>
<dbReference type="Gene3D" id="3.90.550.10">
    <property type="entry name" value="Spore Coat Polysaccharide Biosynthesis Protein SpsA, Chain A"/>
    <property type="match status" value="1"/>
</dbReference>
<dbReference type="AlphaFoldDB" id="A0A1Y6BWF4"/>
<dbReference type="Proteomes" id="UP000192907">
    <property type="component" value="Unassembled WGS sequence"/>
</dbReference>
<dbReference type="EMBL" id="FWZT01000010">
    <property type="protein sequence ID" value="SMF32296.1"/>
    <property type="molecule type" value="Genomic_DNA"/>
</dbReference>
<dbReference type="SUPFAM" id="SSF53448">
    <property type="entry name" value="Nucleotide-diphospho-sugar transferases"/>
    <property type="match status" value="1"/>
</dbReference>
<accession>A0A1Y6BWF4</accession>
<dbReference type="STRING" id="1513793.SAMN06296036_11022"/>
<protein>
    <recommendedName>
        <fullName evidence="3">Glycosyl transferase family 2</fullName>
    </recommendedName>
</protein>
<evidence type="ECO:0000313" key="2">
    <source>
        <dbReference type="Proteomes" id="UP000192907"/>
    </source>
</evidence>
<name>A0A1Y6BWF4_9BACT</name>
<organism evidence="1 2">
    <name type="scientific">Pseudobacteriovorax antillogorgiicola</name>
    <dbReference type="NCBI Taxonomy" id="1513793"/>
    <lineage>
        <taxon>Bacteria</taxon>
        <taxon>Pseudomonadati</taxon>
        <taxon>Bdellovibrionota</taxon>
        <taxon>Oligoflexia</taxon>
        <taxon>Oligoflexales</taxon>
        <taxon>Pseudobacteriovoracaceae</taxon>
        <taxon>Pseudobacteriovorax</taxon>
    </lineage>
</organism>
<evidence type="ECO:0008006" key="3">
    <source>
        <dbReference type="Google" id="ProtNLM"/>
    </source>
</evidence>
<dbReference type="InterPro" id="IPR029044">
    <property type="entry name" value="Nucleotide-diphossugar_trans"/>
</dbReference>